<name>A0A1E7DRT0_9BACI</name>
<sequence length="205" mass="23118">MHNKLQGERSRINVKRDLLLMMLALSFMSILTAGCAANGESAGQADYEETKNMVIDILNTDDGKKALKEVMKDKEIKQAIVLDEQAVTETIQTTLTSEKGKEFWKKAFEDPEFAESYAKSMRTEHEKLMKSLMNDPDYQKMLMGVMNDPEMQKTLQEAMKSQEFRKHLQKVIDETLSSPLYKAKIEDTLLKAAEEAGKQGQGGGS</sequence>
<dbReference type="EMBL" id="MAMP01000012">
    <property type="protein sequence ID" value="OES45780.1"/>
    <property type="molecule type" value="Genomic_DNA"/>
</dbReference>
<evidence type="ECO:0000313" key="3">
    <source>
        <dbReference type="EMBL" id="OES45780.1"/>
    </source>
</evidence>
<dbReference type="Pfam" id="PF17898">
    <property type="entry name" value="GerD"/>
    <property type="match status" value="1"/>
</dbReference>
<dbReference type="AlphaFoldDB" id="A0A1E7DRT0"/>
<dbReference type="Gene3D" id="1.10.260.100">
    <property type="match status" value="1"/>
</dbReference>
<comment type="caution">
    <text evidence="3">The sequence shown here is derived from an EMBL/GenBank/DDBJ whole genome shotgun (WGS) entry which is preliminary data.</text>
</comment>
<feature type="domain" description="Spore germination GerD central core" evidence="2">
    <location>
        <begin position="80"/>
        <end position="193"/>
    </location>
</feature>
<dbReference type="InterPro" id="IPR041262">
    <property type="entry name" value="GerD_central"/>
</dbReference>
<evidence type="ECO:0000259" key="2">
    <source>
        <dbReference type="Pfam" id="PF17898"/>
    </source>
</evidence>
<keyword evidence="1" id="KW-0732">Signal</keyword>
<dbReference type="STRING" id="1714016.BA724_02945"/>
<evidence type="ECO:0000313" key="4">
    <source>
        <dbReference type="Proteomes" id="UP000095658"/>
    </source>
</evidence>
<keyword evidence="4" id="KW-1185">Reference proteome</keyword>
<feature type="signal peptide" evidence="1">
    <location>
        <begin position="1"/>
        <end position="33"/>
    </location>
</feature>
<accession>A0A1E7DRT0</accession>
<evidence type="ECO:0000256" key="1">
    <source>
        <dbReference type="SAM" id="SignalP"/>
    </source>
</evidence>
<dbReference type="OrthoDB" id="2375836at2"/>
<proteinExistence type="predicted"/>
<feature type="chain" id="PRO_5039539127" evidence="1">
    <location>
        <begin position="34"/>
        <end position="205"/>
    </location>
</feature>
<reference evidence="3 4" key="1">
    <citation type="submission" date="2016-06" db="EMBL/GenBank/DDBJ databases">
        <title>Domibacillus iocasae genome sequencing.</title>
        <authorList>
            <person name="Verma A."/>
            <person name="Pal Y."/>
            <person name="Ojha A.K."/>
            <person name="Krishnamurthi S."/>
        </authorList>
    </citation>
    <scope>NUCLEOTIDE SEQUENCE [LARGE SCALE GENOMIC DNA]</scope>
    <source>
        <strain evidence="3 4">DSM 29979</strain>
    </source>
</reference>
<dbReference type="PROSITE" id="PS51257">
    <property type="entry name" value="PROKAR_LIPOPROTEIN"/>
    <property type="match status" value="1"/>
</dbReference>
<gene>
    <name evidence="3" type="ORF">BA724_02945</name>
</gene>
<organism evidence="3 4">
    <name type="scientific">Domibacillus iocasae</name>
    <dbReference type="NCBI Taxonomy" id="1714016"/>
    <lineage>
        <taxon>Bacteria</taxon>
        <taxon>Bacillati</taxon>
        <taxon>Bacillota</taxon>
        <taxon>Bacilli</taxon>
        <taxon>Bacillales</taxon>
        <taxon>Bacillaceae</taxon>
        <taxon>Domibacillus</taxon>
    </lineage>
</organism>
<dbReference type="Proteomes" id="UP000095658">
    <property type="component" value="Unassembled WGS sequence"/>
</dbReference>
<protein>
    <submittedName>
        <fullName evidence="3">Spore gernimation protein GerD</fullName>
    </submittedName>
</protein>
<dbReference type="NCBIfam" id="NF040801">
    <property type="entry name" value="spore_GerD"/>
    <property type="match status" value="1"/>
</dbReference>